<organism evidence="1">
    <name type="scientific">Caldilineaceae bacterium SB0662_bin_9</name>
    <dbReference type="NCBI Taxonomy" id="2605258"/>
    <lineage>
        <taxon>Bacteria</taxon>
        <taxon>Bacillati</taxon>
        <taxon>Chloroflexota</taxon>
        <taxon>Caldilineae</taxon>
        <taxon>Caldilineales</taxon>
        <taxon>Caldilineaceae</taxon>
    </lineage>
</organism>
<protein>
    <submittedName>
        <fullName evidence="1">Uncharacterized protein</fullName>
    </submittedName>
</protein>
<accession>A0A6B1DSC1</accession>
<dbReference type="EMBL" id="VXPY01000030">
    <property type="protein sequence ID" value="MYD89583.1"/>
    <property type="molecule type" value="Genomic_DNA"/>
</dbReference>
<proteinExistence type="predicted"/>
<name>A0A6B1DSC1_9CHLR</name>
<gene>
    <name evidence="1" type="ORF">F4Y08_04465</name>
</gene>
<sequence>METEQREYLHTLYQGHGSLVYASVCAQLAKPVHTAGPWHVYIASKHIGKSEIVYGSLLHIMDEAVRPLFRVRQILQELGNALPDDLRSSVEISVVDGNVTHTLPEGPHTDVLLHKQEQTLKDALLLSAIHVRTLLEDFDGVGNIRIAIYDYEGRPAGDVLLSKVFHTLAHYRYCMVSGEFVHDIFSREGQLGDSNLTGTKMKVEDLFKAVFEFISEIRIRRFVGVLRARLHSLSADSEPSDIIFATQNLQSVWQVIRDRIEEAIPPPGFLSYILNRFVTEKLNAEAPEWATKANVQLAWNRFTFRVADDLGQQLVEVRFGVGENTEMLKLTWDEFFTELVRFHGDEPVVSYETLDKRFKALSDPMLPPPASP</sequence>
<comment type="caution">
    <text evidence="1">The sequence shown here is derived from an EMBL/GenBank/DDBJ whole genome shotgun (WGS) entry which is preliminary data.</text>
</comment>
<dbReference type="AlphaFoldDB" id="A0A6B1DSC1"/>
<evidence type="ECO:0000313" key="1">
    <source>
        <dbReference type="EMBL" id="MYD89583.1"/>
    </source>
</evidence>
<reference evidence="1" key="1">
    <citation type="submission" date="2019-09" db="EMBL/GenBank/DDBJ databases">
        <title>Characterisation of the sponge microbiome using genome-centric metagenomics.</title>
        <authorList>
            <person name="Engelberts J.P."/>
            <person name="Robbins S.J."/>
            <person name="De Goeij J.M."/>
            <person name="Aranda M."/>
            <person name="Bell S.C."/>
            <person name="Webster N.S."/>
        </authorList>
    </citation>
    <scope>NUCLEOTIDE SEQUENCE</scope>
    <source>
        <strain evidence="1">SB0662_bin_9</strain>
    </source>
</reference>